<reference evidence="4 5" key="1">
    <citation type="journal article" date="2016" name="Int. J. Syst. Evol. Microbiol.">
        <title>Desulfotomaculum ferrireducens sp. nov., a moderately thermophilic sulfate-reducing and dissimilatory Fe(III)-reducing bacterium isolated from compost.</title>
        <authorList>
            <person name="Yang G."/>
            <person name="Guo J."/>
            <person name="Zhuang L."/>
            <person name="Yuan Y."/>
            <person name="Zhou S."/>
        </authorList>
    </citation>
    <scope>NUCLEOTIDE SEQUENCE [LARGE SCALE GENOMIC DNA]</scope>
    <source>
        <strain evidence="4 5">GSS09</strain>
    </source>
</reference>
<evidence type="ECO:0000313" key="4">
    <source>
        <dbReference type="EMBL" id="AQS59094.1"/>
    </source>
</evidence>
<dbReference type="CDD" id="cd00267">
    <property type="entry name" value="ABC_ATPase"/>
    <property type="match status" value="1"/>
</dbReference>
<feature type="coiled-coil region" evidence="1">
    <location>
        <begin position="280"/>
        <end position="378"/>
    </location>
</feature>
<protein>
    <submittedName>
        <fullName evidence="4">Uncharacterized protein</fullName>
    </submittedName>
</protein>
<dbReference type="InterPro" id="IPR003959">
    <property type="entry name" value="ATPase_AAA_core"/>
</dbReference>
<evidence type="ECO:0000259" key="3">
    <source>
        <dbReference type="Pfam" id="PF13476"/>
    </source>
</evidence>
<keyword evidence="5" id="KW-1185">Reference proteome</keyword>
<keyword evidence="1" id="KW-0175">Coiled coil</keyword>
<accession>A0A1S6IWD7</accession>
<dbReference type="KEGG" id="dfg:B0537_08370"/>
<dbReference type="Pfam" id="PF13304">
    <property type="entry name" value="AAA_21"/>
    <property type="match status" value="1"/>
</dbReference>
<feature type="domain" description="Rad50/SbcC-type AAA" evidence="3">
    <location>
        <begin position="10"/>
        <end position="371"/>
    </location>
</feature>
<evidence type="ECO:0000259" key="2">
    <source>
        <dbReference type="Pfam" id="PF13304"/>
    </source>
</evidence>
<dbReference type="GO" id="GO:0016887">
    <property type="term" value="F:ATP hydrolysis activity"/>
    <property type="evidence" value="ECO:0007669"/>
    <property type="project" value="InterPro"/>
</dbReference>
<dbReference type="InterPro" id="IPR027417">
    <property type="entry name" value="P-loop_NTPase"/>
</dbReference>
<evidence type="ECO:0000256" key="1">
    <source>
        <dbReference type="SAM" id="Coils"/>
    </source>
</evidence>
<dbReference type="InterPro" id="IPR038729">
    <property type="entry name" value="Rad50/SbcC_AAA"/>
</dbReference>
<dbReference type="STRING" id="1833852.B0537_08370"/>
<dbReference type="SUPFAM" id="SSF52540">
    <property type="entry name" value="P-loop containing nucleoside triphosphate hydrolases"/>
    <property type="match status" value="1"/>
</dbReference>
<gene>
    <name evidence="4" type="ORF">B0537_08370</name>
</gene>
<feature type="coiled-coil region" evidence="1">
    <location>
        <begin position="152"/>
        <end position="186"/>
    </location>
</feature>
<dbReference type="Proteomes" id="UP000189464">
    <property type="component" value="Chromosome"/>
</dbReference>
<dbReference type="GO" id="GO:0005524">
    <property type="term" value="F:ATP binding"/>
    <property type="evidence" value="ECO:0007669"/>
    <property type="project" value="InterPro"/>
</dbReference>
<evidence type="ECO:0000313" key="5">
    <source>
        <dbReference type="Proteomes" id="UP000189464"/>
    </source>
</evidence>
<proteinExistence type="predicted"/>
<sequence length="618" mass="69710">MTTLGWHKILQIEVVGGFLDGEVIKFNPYLNCLVGGKGAGKTTIIELIRYALDAYPEDLQLRKRLEGHATGVLAGGKVKLLVETSTGQQYTIQRTVGNAAPRILDGQGNPVTIQLAQGLNFGVVIIGLKELVTMAESSAAQLALLDGRYPTLTLLKAEINQCTRELQSNREELSKIITEAQELAARVEVLPEIQERLATLASKELDALLHRQRTREKEKLMLEELLRTVKVNLQHHQRLLSTPLQLGETAEYSHQDLLEEAFGLYRATLNQVAALTHQAVAHWQETLVDLQQMANELAERHRCEEAIDDEMQARLPGKGLQEALQQRAQLTAKMLELERLMSVLNHKEQQRAELAAQRRLIQERLQSLRQKLFEQRQKSAEELTKQVTEIQIKIIPAGNLQAYRNFLQGILMGSNMHYRAAVEKITKYLSPKELVQIIQDMDQSYFEQCTGLDQEKARKILYRLSCLTPGELLSLEDVEVEDLVEIRLRDGQEYKPTWQLSEGQKCTAILPLLLLEDSRPLLIDEPEVHLDNSYIFETVVPALKKVKLGRQLIFATHNPNIPVNGEAENILVLSSNGQHGRVAVQGDLTNYRVKDAVKWLLEGGDAALRERVAKYGDK</sequence>
<dbReference type="GO" id="GO:0000731">
    <property type="term" value="P:DNA synthesis involved in DNA repair"/>
    <property type="evidence" value="ECO:0007669"/>
    <property type="project" value="TreeGrafter"/>
</dbReference>
<dbReference type="PANTHER" id="PTHR32182">
    <property type="entry name" value="DNA REPLICATION AND REPAIR PROTEIN RECF"/>
    <property type="match status" value="1"/>
</dbReference>
<dbReference type="EMBL" id="CP019698">
    <property type="protein sequence ID" value="AQS59094.1"/>
    <property type="molecule type" value="Genomic_DNA"/>
</dbReference>
<organism evidence="4 5">
    <name type="scientific">Desulforamulus ferrireducens</name>
    <dbReference type="NCBI Taxonomy" id="1833852"/>
    <lineage>
        <taxon>Bacteria</taxon>
        <taxon>Bacillati</taxon>
        <taxon>Bacillota</taxon>
        <taxon>Clostridia</taxon>
        <taxon>Eubacteriales</taxon>
        <taxon>Peptococcaceae</taxon>
        <taxon>Desulforamulus</taxon>
    </lineage>
</organism>
<dbReference type="AlphaFoldDB" id="A0A1S6IWD7"/>
<dbReference type="PANTHER" id="PTHR32182:SF22">
    <property type="entry name" value="ATP-DEPENDENT ENDONUCLEASE, OLD FAMILY-RELATED"/>
    <property type="match status" value="1"/>
</dbReference>
<dbReference type="Gene3D" id="3.40.50.300">
    <property type="entry name" value="P-loop containing nucleotide triphosphate hydrolases"/>
    <property type="match status" value="2"/>
</dbReference>
<dbReference type="GO" id="GO:0006302">
    <property type="term" value="P:double-strand break repair"/>
    <property type="evidence" value="ECO:0007669"/>
    <property type="project" value="InterPro"/>
</dbReference>
<feature type="domain" description="ATPase AAA-type core" evidence="2">
    <location>
        <begin position="487"/>
        <end position="561"/>
    </location>
</feature>
<dbReference type="Pfam" id="PF13476">
    <property type="entry name" value="AAA_23"/>
    <property type="match status" value="1"/>
</dbReference>
<name>A0A1S6IWD7_9FIRM</name>